<organism evidence="2 3">
    <name type="scientific">Cupriavidus cauae</name>
    <dbReference type="NCBI Taxonomy" id="2608999"/>
    <lineage>
        <taxon>Bacteria</taxon>
        <taxon>Pseudomonadati</taxon>
        <taxon>Pseudomonadota</taxon>
        <taxon>Betaproteobacteria</taxon>
        <taxon>Burkholderiales</taxon>
        <taxon>Burkholderiaceae</taxon>
        <taxon>Cupriavidus</taxon>
    </lineage>
</organism>
<dbReference type="Gene3D" id="3.30.70.100">
    <property type="match status" value="1"/>
</dbReference>
<dbReference type="Pfam" id="PF07045">
    <property type="entry name" value="DUF1330"/>
    <property type="match status" value="1"/>
</dbReference>
<dbReference type="RefSeq" id="WP_149318345.1">
    <property type="nucleotide sequence ID" value="NZ_VWRN01000073.1"/>
</dbReference>
<gene>
    <name evidence="2" type="ORF">F1599_25025</name>
</gene>
<feature type="domain" description="DUF1330" evidence="1">
    <location>
        <begin position="3"/>
        <end position="95"/>
    </location>
</feature>
<evidence type="ECO:0000313" key="3">
    <source>
        <dbReference type="Proteomes" id="UP000324324"/>
    </source>
</evidence>
<dbReference type="SUPFAM" id="SSF54909">
    <property type="entry name" value="Dimeric alpha+beta barrel"/>
    <property type="match status" value="1"/>
</dbReference>
<dbReference type="Proteomes" id="UP000324324">
    <property type="component" value="Unassembled WGS sequence"/>
</dbReference>
<sequence length="96" mass="10833">MAKGYWIAMVDIADMAGYQKYIAANKAVFEKFGGRFLVRNGEKTVVEGNPRSRVVVIEFDSYQRALECYRSPDYQALIALRAPCSEADLVVIEGYE</sequence>
<comment type="caution">
    <text evidence="2">The sequence shown here is derived from an EMBL/GenBank/DDBJ whole genome shotgun (WGS) entry which is preliminary data.</text>
</comment>
<dbReference type="InterPro" id="IPR011008">
    <property type="entry name" value="Dimeric_a/b-barrel"/>
</dbReference>
<proteinExistence type="predicted"/>
<dbReference type="InterPro" id="IPR010753">
    <property type="entry name" value="DUF1330"/>
</dbReference>
<dbReference type="EMBL" id="VWRN01000073">
    <property type="protein sequence ID" value="KAA6115869.1"/>
    <property type="molecule type" value="Genomic_DNA"/>
</dbReference>
<evidence type="ECO:0000313" key="2">
    <source>
        <dbReference type="EMBL" id="KAA6115869.1"/>
    </source>
</evidence>
<keyword evidence="3" id="KW-1185">Reference proteome</keyword>
<dbReference type="PANTHER" id="PTHR41521:SF4">
    <property type="entry name" value="BLR0684 PROTEIN"/>
    <property type="match status" value="1"/>
</dbReference>
<name>A0A5M7ZZY4_9BURK</name>
<reference evidence="2 3" key="1">
    <citation type="submission" date="2019-09" db="EMBL/GenBank/DDBJ databases">
        <title>Isolation of a novel species in the genus Cupriavidus from patients with sepsis using whole genome sequencing.</title>
        <authorList>
            <person name="Kweon O.J."/>
            <person name="Lee M.-K."/>
        </authorList>
    </citation>
    <scope>NUCLEOTIDE SEQUENCE [LARGE SCALE GENOMIC DNA]</scope>
    <source>
        <strain evidence="2 3">MKL-01</strain>
    </source>
</reference>
<dbReference type="PANTHER" id="PTHR41521">
    <property type="match status" value="1"/>
</dbReference>
<accession>A0A5M7ZZY4</accession>
<dbReference type="AlphaFoldDB" id="A0A5M7ZZY4"/>
<protein>
    <submittedName>
        <fullName evidence="2">DUF1330 domain-containing protein</fullName>
    </submittedName>
</protein>
<evidence type="ECO:0000259" key="1">
    <source>
        <dbReference type="Pfam" id="PF07045"/>
    </source>
</evidence>